<feature type="domain" description="TsaA-like" evidence="3">
    <location>
        <begin position="7"/>
        <end position="148"/>
    </location>
</feature>
<proteinExistence type="inferred from homology"/>
<evidence type="ECO:0000256" key="1">
    <source>
        <dbReference type="ARBA" id="ARBA00022691"/>
    </source>
</evidence>
<evidence type="ECO:0000313" key="4">
    <source>
        <dbReference type="EMBL" id="MCW7752767.1"/>
    </source>
</evidence>
<dbReference type="InterPro" id="IPR023370">
    <property type="entry name" value="TrmO-like_N"/>
</dbReference>
<dbReference type="Gene3D" id="3.30.2310.10">
    <property type="entry name" value="YaeB-like"/>
    <property type="match status" value="1"/>
</dbReference>
<dbReference type="SUPFAM" id="SSF118196">
    <property type="entry name" value="YaeB-like"/>
    <property type="match status" value="1"/>
</dbReference>
<comment type="caution">
    <text evidence="4">The sequence shown here is derived from an EMBL/GenBank/DDBJ whole genome shotgun (WGS) entry which is preliminary data.</text>
</comment>
<dbReference type="NCBIfam" id="TIGR00104">
    <property type="entry name" value="tRNA_TsaA"/>
    <property type="match status" value="1"/>
</dbReference>
<sequence length="235" mass="26155">MADKYSFSPIAEIRSCFQEKFGIPRQAGLAPSAFATIHMHPEYASPEAVRGLEAFSHIWVIFLFHAHVGLPWQATVRPPRLGGNRRMGVYATRSPFRPNPVGLSVVVLERVDVDKGMVTLHVSGGDFMDKTPVVDIKPYIPYGDVVENASGGFATGAPEVFWDVYFSKSAVSVCEMELQAGRRDLRPLIREILCMDPRPAYSKRKGPFGTRVAGYEVRWLFGERGVEVTDLIPVE</sequence>
<evidence type="ECO:0000259" key="3">
    <source>
        <dbReference type="PROSITE" id="PS51668"/>
    </source>
</evidence>
<dbReference type="CDD" id="cd09281">
    <property type="entry name" value="UPF0066"/>
    <property type="match status" value="1"/>
</dbReference>
<evidence type="ECO:0000256" key="2">
    <source>
        <dbReference type="ARBA" id="ARBA00033753"/>
    </source>
</evidence>
<keyword evidence="1" id="KW-0949">S-adenosyl-L-methionine</keyword>
<accession>A0ABT3N5M8</accession>
<dbReference type="Pfam" id="PF18389">
    <property type="entry name" value="TrmO_C"/>
    <property type="match status" value="1"/>
</dbReference>
<dbReference type="RefSeq" id="WP_265423626.1">
    <property type="nucleotide sequence ID" value="NZ_JAPFPW010000001.1"/>
</dbReference>
<dbReference type="InterPro" id="IPR041369">
    <property type="entry name" value="TrmO_C"/>
</dbReference>
<dbReference type="Gene3D" id="2.40.30.70">
    <property type="entry name" value="YaeB-like"/>
    <property type="match status" value="1"/>
</dbReference>
<keyword evidence="5" id="KW-1185">Reference proteome</keyword>
<dbReference type="PANTHER" id="PTHR12818:SF0">
    <property type="entry name" value="TRNA (ADENINE(37)-N6)-METHYLTRANSFERASE"/>
    <property type="match status" value="1"/>
</dbReference>
<organism evidence="4 5">
    <name type="scientific">Desulfobotulus pelophilus</name>
    <dbReference type="NCBI Taxonomy" id="2823377"/>
    <lineage>
        <taxon>Bacteria</taxon>
        <taxon>Pseudomonadati</taxon>
        <taxon>Thermodesulfobacteriota</taxon>
        <taxon>Desulfobacteria</taxon>
        <taxon>Desulfobacterales</taxon>
        <taxon>Desulfobacteraceae</taxon>
        <taxon>Desulfobotulus</taxon>
    </lineage>
</organism>
<dbReference type="PROSITE" id="PS51668">
    <property type="entry name" value="TSAA_2"/>
    <property type="match status" value="1"/>
</dbReference>
<dbReference type="InterPro" id="IPR036413">
    <property type="entry name" value="YaeB-like_sf"/>
</dbReference>
<gene>
    <name evidence="4" type="primary">tsaA</name>
    <name evidence="4" type="ORF">OOT00_02055</name>
</gene>
<evidence type="ECO:0000313" key="5">
    <source>
        <dbReference type="Proteomes" id="UP001209681"/>
    </source>
</evidence>
<name>A0ABT3N5M8_9BACT</name>
<reference evidence="4 5" key="1">
    <citation type="submission" date="2022-11" db="EMBL/GenBank/DDBJ databases">
        <title>Desulfobotulus tamanensis H1 sp. nov. - anaerobic, alkaliphilic, sulphate reducing bacterium isolated from terrestrial mud volcano.</title>
        <authorList>
            <person name="Frolova A."/>
            <person name="Merkel A.Y."/>
            <person name="Slobodkin A.I."/>
        </authorList>
    </citation>
    <scope>NUCLEOTIDE SEQUENCE [LARGE SCALE GENOMIC DNA]</scope>
    <source>
        <strain evidence="4 5">H1</strain>
    </source>
</reference>
<dbReference type="InterPro" id="IPR036414">
    <property type="entry name" value="YaeB_N_sf"/>
</dbReference>
<dbReference type="Proteomes" id="UP001209681">
    <property type="component" value="Unassembled WGS sequence"/>
</dbReference>
<protein>
    <submittedName>
        <fullName evidence="4">tRNA (N6-threonylcarbamoyladenosine(37)-N6)-methyltransferase TrmO</fullName>
    </submittedName>
</protein>
<dbReference type="Pfam" id="PF01980">
    <property type="entry name" value="TrmO_N"/>
    <property type="match status" value="1"/>
</dbReference>
<dbReference type="PANTHER" id="PTHR12818">
    <property type="entry name" value="TRNA (ADENINE(37)-N6)-METHYLTRANSFERASE"/>
    <property type="match status" value="1"/>
</dbReference>
<comment type="similarity">
    <text evidence="2">Belongs to the tRNA methyltransferase O family.</text>
</comment>
<dbReference type="InterPro" id="IPR040372">
    <property type="entry name" value="YaeB-like"/>
</dbReference>
<dbReference type="EMBL" id="JAPFPW010000001">
    <property type="protein sequence ID" value="MCW7752767.1"/>
    <property type="molecule type" value="Genomic_DNA"/>
</dbReference>